<protein>
    <submittedName>
        <fullName evidence="6">PREDICTED: uncharacterized protein LOC106910865 isoform X2</fullName>
    </submittedName>
</protein>
<evidence type="ECO:0000256" key="4">
    <source>
        <dbReference type="SAM" id="Phobius"/>
    </source>
</evidence>
<feature type="region of interest" description="Disordered" evidence="3">
    <location>
        <begin position="704"/>
        <end position="843"/>
    </location>
</feature>
<name>A0AAV1Q8Y5_SCOSC</name>
<reference evidence="6 7" key="1">
    <citation type="submission" date="2024-01" db="EMBL/GenBank/DDBJ databases">
        <authorList>
            <person name="Alioto T."/>
            <person name="Alioto T."/>
            <person name="Gomez Garrido J."/>
        </authorList>
    </citation>
    <scope>NUCLEOTIDE SEQUENCE [LARGE SCALE GENOMIC DNA]</scope>
</reference>
<dbReference type="InterPro" id="IPR008405">
    <property type="entry name" value="ApoL"/>
</dbReference>
<feature type="domain" description="H15" evidence="5">
    <location>
        <begin position="638"/>
        <end position="706"/>
    </location>
</feature>
<dbReference type="PANTHER" id="PTHR14096:SF28">
    <property type="entry name" value="APOLIPOPROTEIN L, 1-RELATED"/>
    <property type="match status" value="1"/>
</dbReference>
<dbReference type="InterPro" id="IPR005818">
    <property type="entry name" value="Histone_H1/H5_H15"/>
</dbReference>
<dbReference type="GO" id="GO:0042157">
    <property type="term" value="P:lipoprotein metabolic process"/>
    <property type="evidence" value="ECO:0007669"/>
    <property type="project" value="InterPro"/>
</dbReference>
<dbReference type="Gene3D" id="1.20.1170.10">
    <property type="match status" value="1"/>
</dbReference>
<dbReference type="GO" id="GO:0006334">
    <property type="term" value="P:nucleosome assembly"/>
    <property type="evidence" value="ECO:0007669"/>
    <property type="project" value="InterPro"/>
</dbReference>
<dbReference type="GO" id="GO:0003677">
    <property type="term" value="F:DNA binding"/>
    <property type="evidence" value="ECO:0007669"/>
    <property type="project" value="InterPro"/>
</dbReference>
<evidence type="ECO:0000313" key="7">
    <source>
        <dbReference type="Proteomes" id="UP001314229"/>
    </source>
</evidence>
<dbReference type="InterPro" id="IPR036388">
    <property type="entry name" value="WH-like_DNA-bd_sf"/>
</dbReference>
<dbReference type="PROSITE" id="PS51504">
    <property type="entry name" value="H15"/>
    <property type="match status" value="1"/>
</dbReference>
<comment type="caution">
    <text evidence="6">The sequence shown here is derived from an EMBL/GenBank/DDBJ whole genome shotgun (WGS) entry which is preliminary data.</text>
</comment>
<keyword evidence="4" id="KW-0472">Membrane</keyword>
<dbReference type="GO" id="GO:0008289">
    <property type="term" value="F:lipid binding"/>
    <property type="evidence" value="ECO:0007669"/>
    <property type="project" value="InterPro"/>
</dbReference>
<feature type="coiled-coil region" evidence="2">
    <location>
        <begin position="125"/>
        <end position="159"/>
    </location>
</feature>
<dbReference type="GO" id="GO:0005576">
    <property type="term" value="C:extracellular region"/>
    <property type="evidence" value="ECO:0007669"/>
    <property type="project" value="InterPro"/>
</dbReference>
<dbReference type="Pfam" id="PF00538">
    <property type="entry name" value="Linker_histone"/>
    <property type="match status" value="1"/>
</dbReference>
<evidence type="ECO:0000259" key="5">
    <source>
        <dbReference type="PROSITE" id="PS51504"/>
    </source>
</evidence>
<dbReference type="GO" id="GO:0006869">
    <property type="term" value="P:lipid transport"/>
    <property type="evidence" value="ECO:0007669"/>
    <property type="project" value="InterPro"/>
</dbReference>
<dbReference type="SMART" id="SM00526">
    <property type="entry name" value="H15"/>
    <property type="match status" value="1"/>
</dbReference>
<accession>A0AAV1Q8Y5</accession>
<gene>
    <name evidence="6" type="ORF">FSCOSCO3_A035328</name>
</gene>
<evidence type="ECO:0000313" key="6">
    <source>
        <dbReference type="EMBL" id="CAK6980501.1"/>
    </source>
</evidence>
<sequence>MLTVRRAFCQHNEEDLLTFQRDPIMDVADKLLDKIFSFVELQGESADKLNNLAKELEEHKMNVNISKTVGSSVSVGGAAAMTAAGIVTICTGGAALPILGLTGAVVSGIGVATSVGSEVANAVLSGYAMEEAEQISKKIQDLEEEIQKLVDLLAEEGKKRQQQVEDYVVEQILRAMAKRSGLVLNDKINLRNMLSALPENPIYGIGTALSLLGVSLTALGLISIFVTKAIAKKYGTTIMSKGLTTLVASGTATAAKAAGRVGGGAVALVFSVPELISDVTNLVQNNCETEASKSLRKTAEALKKASEEMKQDLDRIKKWFEKLARVKRAVENTNRSSYDKKTLIDFVIANCEDDNARQWLRQYLSDAFFHLVDMFLDLIQRVEEENSDSESIDIIFVAHGCISDSMIPARWLLPWSSINDVILYSPWNCAINADVAYGVATGRIKPQHRVFYCRPNQGCGVPDENHWPTHLPNCWNSMRRTGDLNIPNITLSPLEQGDFLGWNSYLILEQQHGQPGRNRVVRPFNLPAGSPSVRVPFFIVTLALSLVLLSSRFKVTVHLTACLSDHSAVNFNQEYLRQQYACCIDNTAMTCSSDMYDGMDVDQHLHRAFKAMFGIERNNESSSGPSVEEQNVAADQPKNRRLHEAIVETVAASKERGGLSLPDLYKALAAQGYDVDKIMGRIITAIKQLVEKGILVQTKGTLKMNKKADTKAKKQAKKTTPKAEKPATPKSAAKTPAAKTPAAKTPAAKTPAAEKPAARTPAAKTPAAKTPAAKKPAAKTPAAKTPAAKKPAAKKPKTPATKKSQKKMSAVTKRAAKKVPPAKKVRAKKVAKLKAKKAAPRKK</sequence>
<evidence type="ECO:0000256" key="2">
    <source>
        <dbReference type="SAM" id="Coils"/>
    </source>
</evidence>
<evidence type="ECO:0000256" key="1">
    <source>
        <dbReference type="ARBA" id="ARBA00010090"/>
    </source>
</evidence>
<keyword evidence="4" id="KW-0812">Transmembrane</keyword>
<dbReference type="GO" id="GO:0016020">
    <property type="term" value="C:membrane"/>
    <property type="evidence" value="ECO:0007669"/>
    <property type="project" value="TreeGrafter"/>
</dbReference>
<dbReference type="InterPro" id="IPR036390">
    <property type="entry name" value="WH_DNA-bd_sf"/>
</dbReference>
<dbReference type="EMBL" id="CAWUFR010000695">
    <property type="protein sequence ID" value="CAK6980501.1"/>
    <property type="molecule type" value="Genomic_DNA"/>
</dbReference>
<dbReference type="SUPFAM" id="SSF46785">
    <property type="entry name" value="Winged helix' DNA-binding domain"/>
    <property type="match status" value="1"/>
</dbReference>
<keyword evidence="4" id="KW-1133">Transmembrane helix</keyword>
<comment type="similarity">
    <text evidence="1">Belongs to the apolipoprotein L family.</text>
</comment>
<evidence type="ECO:0000256" key="3">
    <source>
        <dbReference type="SAM" id="MobiDB-lite"/>
    </source>
</evidence>
<feature type="compositionally biased region" description="Basic residues" evidence="3">
    <location>
        <begin position="814"/>
        <end position="843"/>
    </location>
</feature>
<keyword evidence="2" id="KW-0175">Coiled coil</keyword>
<dbReference type="GO" id="GO:0000786">
    <property type="term" value="C:nucleosome"/>
    <property type="evidence" value="ECO:0007669"/>
    <property type="project" value="InterPro"/>
</dbReference>
<proteinExistence type="inferred from homology"/>
<keyword evidence="7" id="KW-1185">Reference proteome</keyword>
<dbReference type="Gene3D" id="1.10.10.10">
    <property type="entry name" value="Winged helix-like DNA-binding domain superfamily/Winged helix DNA-binding domain"/>
    <property type="match status" value="1"/>
</dbReference>
<organism evidence="6 7">
    <name type="scientific">Scomber scombrus</name>
    <name type="common">Atlantic mackerel</name>
    <name type="synonym">Scomber vernalis</name>
    <dbReference type="NCBI Taxonomy" id="13677"/>
    <lineage>
        <taxon>Eukaryota</taxon>
        <taxon>Metazoa</taxon>
        <taxon>Chordata</taxon>
        <taxon>Craniata</taxon>
        <taxon>Vertebrata</taxon>
        <taxon>Euteleostomi</taxon>
        <taxon>Actinopterygii</taxon>
        <taxon>Neopterygii</taxon>
        <taxon>Teleostei</taxon>
        <taxon>Neoteleostei</taxon>
        <taxon>Acanthomorphata</taxon>
        <taxon>Pelagiaria</taxon>
        <taxon>Scombriformes</taxon>
        <taxon>Scombridae</taxon>
        <taxon>Scomber</taxon>
    </lineage>
</organism>
<dbReference type="CDD" id="cd00073">
    <property type="entry name" value="H15"/>
    <property type="match status" value="1"/>
</dbReference>
<dbReference type="Proteomes" id="UP001314229">
    <property type="component" value="Unassembled WGS sequence"/>
</dbReference>
<feature type="coiled-coil region" evidence="2">
    <location>
        <begin position="292"/>
        <end position="322"/>
    </location>
</feature>
<dbReference type="AlphaFoldDB" id="A0AAV1Q8Y5"/>
<feature type="compositionally biased region" description="Low complexity" evidence="3">
    <location>
        <begin position="728"/>
        <end position="790"/>
    </location>
</feature>
<feature type="transmembrane region" description="Helical" evidence="4">
    <location>
        <begin position="202"/>
        <end position="226"/>
    </location>
</feature>
<dbReference type="PANTHER" id="PTHR14096">
    <property type="entry name" value="APOLIPOPROTEIN L"/>
    <property type="match status" value="1"/>
</dbReference>